<dbReference type="PROSITE" id="PS51257">
    <property type="entry name" value="PROKAR_LIPOPROTEIN"/>
    <property type="match status" value="1"/>
</dbReference>
<organism evidence="2 3">
    <name type="scientific">Candidatus Blautia pullicola</name>
    <dbReference type="NCBI Taxonomy" id="2838498"/>
    <lineage>
        <taxon>Bacteria</taxon>
        <taxon>Bacillati</taxon>
        <taxon>Bacillota</taxon>
        <taxon>Clostridia</taxon>
        <taxon>Lachnospirales</taxon>
        <taxon>Lachnospiraceae</taxon>
        <taxon>Blautia</taxon>
    </lineage>
</organism>
<feature type="signal peptide" evidence="1">
    <location>
        <begin position="1"/>
        <end position="21"/>
    </location>
</feature>
<protein>
    <submittedName>
        <fullName evidence="2">Carbohydrate ABC transporter substrate-binding protein</fullName>
    </submittedName>
</protein>
<dbReference type="InterPro" id="IPR011044">
    <property type="entry name" value="Quino_amine_DH_bsu"/>
</dbReference>
<evidence type="ECO:0000313" key="3">
    <source>
        <dbReference type="Proteomes" id="UP000824056"/>
    </source>
</evidence>
<dbReference type="Gene3D" id="3.40.190.10">
    <property type="entry name" value="Periplasmic binding protein-like II"/>
    <property type="match status" value="1"/>
</dbReference>
<reference evidence="2" key="2">
    <citation type="submission" date="2021-04" db="EMBL/GenBank/DDBJ databases">
        <authorList>
            <person name="Gilroy R."/>
        </authorList>
    </citation>
    <scope>NUCLEOTIDE SEQUENCE</scope>
    <source>
        <strain evidence="2">1068</strain>
    </source>
</reference>
<gene>
    <name evidence="2" type="ORF">H9809_05305</name>
</gene>
<reference evidence="2" key="1">
    <citation type="journal article" date="2021" name="PeerJ">
        <title>Extensive microbial diversity within the chicken gut microbiome revealed by metagenomics and culture.</title>
        <authorList>
            <person name="Gilroy R."/>
            <person name="Ravi A."/>
            <person name="Getino M."/>
            <person name="Pursley I."/>
            <person name="Horton D.L."/>
            <person name="Alikhan N.F."/>
            <person name="Baker D."/>
            <person name="Gharbi K."/>
            <person name="Hall N."/>
            <person name="Watson M."/>
            <person name="Adriaenssens E.M."/>
            <person name="Foster-Nyarko E."/>
            <person name="Jarju S."/>
            <person name="Secka A."/>
            <person name="Antonio M."/>
            <person name="Oren A."/>
            <person name="Chaudhuri R.R."/>
            <person name="La Ragione R."/>
            <person name="Hildebrand F."/>
            <person name="Pallen M.J."/>
        </authorList>
    </citation>
    <scope>NUCLEOTIDE SEQUENCE</scope>
    <source>
        <strain evidence="2">1068</strain>
    </source>
</reference>
<feature type="chain" id="PRO_5038527112" evidence="1">
    <location>
        <begin position="22"/>
        <end position="767"/>
    </location>
</feature>
<evidence type="ECO:0000256" key="1">
    <source>
        <dbReference type="SAM" id="SignalP"/>
    </source>
</evidence>
<evidence type="ECO:0000313" key="2">
    <source>
        <dbReference type="EMBL" id="HIZ65307.1"/>
    </source>
</evidence>
<sequence>MRWKRFVSLGLTGILTAGVFAGCGQEEESQKESKPKGSYVEEEMEIPWSQEESYGTCFLNQDKQLEILTSQGTGSATKVYSYTNTGGEEWDKQEESWAQGLVQDGEYLSGIRKGQDENYYLMVQAEVQEEDSEDSNYMTEDGELFLPATPTKLYRYTEKGELSQLSIEVLDTEYQQENGGVFLYYWDVNQAGDIAFVNVDSDNIVLYDSTTGKEKQSFKNHPVVQMNDKMTAMSGNTLITLNAEQKGLTLYDTQTGQETGTVALGENENSAGGGICQTGEDTYAFLNWEGIFLYKKDGTLGEQIFDGTRGVMGGMENTLSLMDFIPGDKEDYYSVYMDYQTGAYTLCYYSYNAAVNAETEEELDVCSLYENKLVKDAVRKFQQKNPQVQVNYEYYIKDGAEGEQDDYIDTLNTELLNKEGADVLILDDLPVESYIEKGILEELTDFSGELINQGLLLENIAQGVEQEGKTYEVPASFNLPLYYGTQEALKPLESMEALESYLQANPQGKLLGAAAYQQIAYLLFASNYQEIQTEEGGVSADKIARLLELSKQVYDNNPSEDMQQVWTTNANGVIKTNKMTPFSQIGMMELYEDSSIAGVENINGLASTALMYDILKQNSNMTAQTVHGYFMPASRLGINSSSEKKELAKEFIQTALDGEIQKNDYSEGLPVNPESLEMQKEIAAQGQNEAMFGVSTENGVEHTYGYPAQEQLEQLIELAKSADTSLVLNLTVKQAFLDAADKYYGGDVSAEEAAEEMAKEMSLYLSE</sequence>
<dbReference type="AlphaFoldDB" id="A0A9D2FRF4"/>
<proteinExistence type="predicted"/>
<dbReference type="SUPFAM" id="SSF53850">
    <property type="entry name" value="Periplasmic binding protein-like II"/>
    <property type="match status" value="1"/>
</dbReference>
<accession>A0A9D2FRF4</accession>
<keyword evidence="1" id="KW-0732">Signal</keyword>
<dbReference type="EMBL" id="DXBG01000127">
    <property type="protein sequence ID" value="HIZ65307.1"/>
    <property type="molecule type" value="Genomic_DNA"/>
</dbReference>
<dbReference type="Proteomes" id="UP000824056">
    <property type="component" value="Unassembled WGS sequence"/>
</dbReference>
<name>A0A9D2FRF4_9FIRM</name>
<dbReference type="SUPFAM" id="SSF50969">
    <property type="entry name" value="YVTN repeat-like/Quinoprotein amine dehydrogenase"/>
    <property type="match status" value="1"/>
</dbReference>
<comment type="caution">
    <text evidence="2">The sequence shown here is derived from an EMBL/GenBank/DDBJ whole genome shotgun (WGS) entry which is preliminary data.</text>
</comment>